<organism evidence="2 3">
    <name type="scientific">Trichonephila clavipes</name>
    <name type="common">Golden silk orbweaver</name>
    <name type="synonym">Nephila clavipes</name>
    <dbReference type="NCBI Taxonomy" id="2585209"/>
    <lineage>
        <taxon>Eukaryota</taxon>
        <taxon>Metazoa</taxon>
        <taxon>Ecdysozoa</taxon>
        <taxon>Arthropoda</taxon>
        <taxon>Chelicerata</taxon>
        <taxon>Arachnida</taxon>
        <taxon>Araneae</taxon>
        <taxon>Araneomorphae</taxon>
        <taxon>Entelegynae</taxon>
        <taxon>Araneoidea</taxon>
        <taxon>Nephilidae</taxon>
        <taxon>Trichonephila</taxon>
    </lineage>
</organism>
<evidence type="ECO:0000259" key="1">
    <source>
        <dbReference type="Pfam" id="PF17906"/>
    </source>
</evidence>
<keyword evidence="3" id="KW-1185">Reference proteome</keyword>
<gene>
    <name evidence="2" type="ORF">TNCV_4857291</name>
</gene>
<reference evidence="2" key="1">
    <citation type="submission" date="2020-08" db="EMBL/GenBank/DDBJ databases">
        <title>Multicomponent nature underlies the extraordinary mechanical properties of spider dragline silk.</title>
        <authorList>
            <person name="Kono N."/>
            <person name="Nakamura H."/>
            <person name="Mori M."/>
            <person name="Yoshida Y."/>
            <person name="Ohtoshi R."/>
            <person name="Malay A.D."/>
            <person name="Moran D.A.P."/>
            <person name="Tomita M."/>
            <person name="Numata K."/>
            <person name="Arakawa K."/>
        </authorList>
    </citation>
    <scope>NUCLEOTIDE SEQUENCE</scope>
</reference>
<comment type="caution">
    <text evidence="2">The sequence shown here is derived from an EMBL/GenBank/DDBJ whole genome shotgun (WGS) entry which is preliminary data.</text>
</comment>
<dbReference type="EMBL" id="BMAU01021122">
    <property type="protein sequence ID" value="GFX91140.1"/>
    <property type="molecule type" value="Genomic_DNA"/>
</dbReference>
<dbReference type="Proteomes" id="UP000887159">
    <property type="component" value="Unassembled WGS sequence"/>
</dbReference>
<evidence type="ECO:0000313" key="2">
    <source>
        <dbReference type="EMBL" id="GFX91140.1"/>
    </source>
</evidence>
<protein>
    <recommendedName>
        <fullName evidence="1">Mos1 transposase HTH domain-containing protein</fullName>
    </recommendedName>
</protein>
<proteinExistence type="predicted"/>
<dbReference type="InterPro" id="IPR041426">
    <property type="entry name" value="Mos1_HTH"/>
</dbReference>
<name>A0A8X6RIM0_TRICX</name>
<accession>A0A8X6RIM0</accession>
<dbReference type="Gene3D" id="1.10.10.1450">
    <property type="match status" value="1"/>
</dbReference>
<dbReference type="Pfam" id="PF17906">
    <property type="entry name" value="HTH_48"/>
    <property type="match status" value="1"/>
</dbReference>
<feature type="domain" description="Mos1 transposase HTH" evidence="1">
    <location>
        <begin position="1"/>
        <end position="43"/>
    </location>
</feature>
<evidence type="ECO:0000313" key="3">
    <source>
        <dbReference type="Proteomes" id="UP000887159"/>
    </source>
</evidence>
<dbReference type="AlphaFoldDB" id="A0A8X6RIM0"/>
<sequence length="66" mass="7152">MLCAWKSDHKAATAAGNINAAFGDGSVNKCTIRRWYAKFESNDESHKCRLGQAGDCCGQRSPKSDS</sequence>